<proteinExistence type="predicted"/>
<dbReference type="Proteomes" id="UP000031163">
    <property type="component" value="Chromosome"/>
</dbReference>
<evidence type="ECO:0000256" key="1">
    <source>
        <dbReference type="SAM" id="Coils"/>
    </source>
</evidence>
<feature type="coiled-coil region" evidence="1">
    <location>
        <begin position="512"/>
        <end position="550"/>
    </location>
</feature>
<evidence type="ECO:0000259" key="2">
    <source>
        <dbReference type="Pfam" id="PF20250"/>
    </source>
</evidence>
<dbReference type="GeneID" id="74431414"/>
<protein>
    <recommendedName>
        <fullName evidence="2">Flagellar Assembly Protein A N-terminal region domain-containing protein</fullName>
    </recommendedName>
</protein>
<gene>
    <name evidence="3" type="ORF">CINS_0607</name>
</gene>
<evidence type="ECO:0000313" key="4">
    <source>
        <dbReference type="Proteomes" id="UP000031163"/>
    </source>
</evidence>
<reference evidence="3 4" key="1">
    <citation type="journal article" date="2014" name="Genome Biol. Evol.">
        <title>Comparative Genomics of the Campylobacter lari Group.</title>
        <authorList>
            <person name="Miller W.G."/>
            <person name="Yee E."/>
            <person name="Chapman M.H."/>
            <person name="Smith T.P."/>
            <person name="Bono J.L."/>
            <person name="Huynh S."/>
            <person name="Parker C.T."/>
            <person name="Vandamme P."/>
            <person name="Luong K."/>
            <person name="Korlach J."/>
        </authorList>
    </citation>
    <scope>NUCLEOTIDE SEQUENCE [LARGE SCALE GENOMIC DNA]</scope>
    <source>
        <strain evidence="3 4">NCTC 12927</strain>
    </source>
</reference>
<dbReference type="InterPro" id="IPR046866">
    <property type="entry name" value="FapA_N"/>
</dbReference>
<feature type="domain" description="Flagellar Assembly Protein A N-terminal region" evidence="2">
    <location>
        <begin position="125"/>
        <end position="273"/>
    </location>
</feature>
<accession>A0A0A8H089</accession>
<dbReference type="KEGG" id="cis:CINS_0607"/>
<dbReference type="Pfam" id="PF20250">
    <property type="entry name" value="FapA_N"/>
    <property type="match status" value="1"/>
</dbReference>
<evidence type="ECO:0000313" key="3">
    <source>
        <dbReference type="EMBL" id="AJC87578.1"/>
    </source>
</evidence>
<sequence length="611" mass="71193">MEENKILYTKDPYKDLLSYANTNKIDIDKLDYKLLSFSTSYAFDNQTWVKANEKDLQIFEENEKFLDLNLNIQQEYKIQIEIKEKIPSSKFKVELNTNELVTILYANVKANEKIVYHEKIALEIFEAIYKQMIKEGFLLGFRIFDFKKQIIEFNTKLKENKIFDYEVKFEVSKGLNPQNPTDEEIKFHYIDKLKQHEDIMNRNYVAPIGKDEIAIERIKPKEGKEGRDLKLKILKSLPPKITKEQVNVSNNFSIKEDEKSIQYIANKDGFIINKNSIYEIENHLEFDKVDFKSTGSIWAGIDKQVSIVVKNTDSLEEAVGSRITIEAQELEVIGNVAQDAVLRAKKISLQGNMHQKSKIYGQDVEVDILKGYCEATDFKAQSLENGIVKAKKVNIKKATGGEIIADEIYIEELFDNCTCSAKKLIHVDKIQGSGNKMSIEYTQIFDQKDENVLQNLEFGKMEQEKIKNEMEEIKHTISISKDSVKLLQQKSKEFLSANKPVPLAYKNTIRDYNQKIELFNNLKIKLDNLQEKEEQNIEKIKRIQEELLQAKIINKSGEWPDLNEVKFKMLHPNKELVYVPHKDEKIQCLKIEKIGEDNLTYEIRVFSNYKE</sequence>
<name>A0A0A8H089_9BACT</name>
<dbReference type="STRING" id="1031564.CINS_0607"/>
<organism evidence="3 4">
    <name type="scientific">Campylobacter insulaenigrae NCTC 12927</name>
    <dbReference type="NCBI Taxonomy" id="1031564"/>
    <lineage>
        <taxon>Bacteria</taxon>
        <taxon>Pseudomonadati</taxon>
        <taxon>Campylobacterota</taxon>
        <taxon>Epsilonproteobacteria</taxon>
        <taxon>Campylobacterales</taxon>
        <taxon>Campylobacteraceae</taxon>
        <taxon>Campylobacter</taxon>
    </lineage>
</organism>
<dbReference type="HOGENOM" id="CLU_028868_0_0_7"/>
<dbReference type="EMBL" id="CP007770">
    <property type="protein sequence ID" value="AJC87578.1"/>
    <property type="molecule type" value="Genomic_DNA"/>
</dbReference>
<keyword evidence="1" id="KW-0175">Coiled coil</keyword>
<dbReference type="AlphaFoldDB" id="A0A0A8H089"/>
<dbReference type="RefSeq" id="WP_039649728.1">
    <property type="nucleotide sequence ID" value="NZ_CP007770.1"/>
</dbReference>